<comment type="pathway">
    <text evidence="1">Cofactor biosynthesis; adenosylcobalamin biosynthesis.</text>
</comment>
<evidence type="ECO:0000313" key="4">
    <source>
        <dbReference type="EMBL" id="SNV02464.1"/>
    </source>
</evidence>
<keyword evidence="3 4" id="KW-0560">Oxidoreductase</keyword>
<dbReference type="Proteomes" id="UP000215383">
    <property type="component" value="Chromosome 1"/>
</dbReference>
<keyword evidence="5" id="KW-1185">Reference proteome</keyword>
<dbReference type="PANTHER" id="PTHR36925">
    <property type="entry name" value="COBALT-PRECORRIN-6A REDUCTASE"/>
    <property type="match status" value="1"/>
</dbReference>
<dbReference type="AlphaFoldDB" id="A0A239U039"/>
<dbReference type="EMBL" id="LT906446">
    <property type="protein sequence ID" value="SNV02464.1"/>
    <property type="molecule type" value="Genomic_DNA"/>
</dbReference>
<dbReference type="GO" id="GO:0016994">
    <property type="term" value="F:precorrin-6A reductase activity"/>
    <property type="evidence" value="ECO:0007669"/>
    <property type="project" value="UniProtKB-EC"/>
</dbReference>
<evidence type="ECO:0000256" key="2">
    <source>
        <dbReference type="ARBA" id="ARBA00022573"/>
    </source>
</evidence>
<name>A0A239U039_9FIRM</name>
<proteinExistence type="predicted"/>
<evidence type="ECO:0000313" key="5">
    <source>
        <dbReference type="Proteomes" id="UP000215383"/>
    </source>
</evidence>
<keyword evidence="2" id="KW-0169">Cobalamin biosynthesis</keyword>
<dbReference type="NCBIfam" id="TIGR00715">
    <property type="entry name" value="precor6x_red"/>
    <property type="match status" value="1"/>
</dbReference>
<dbReference type="RefSeq" id="WP_027890427.1">
    <property type="nucleotide sequence ID" value="NZ_CASFMS010000001.1"/>
</dbReference>
<evidence type="ECO:0000256" key="3">
    <source>
        <dbReference type="ARBA" id="ARBA00023002"/>
    </source>
</evidence>
<gene>
    <name evidence="4" type="primary">cobK</name>
    <name evidence="4" type="ORF">SAMEA4364220_01608</name>
</gene>
<dbReference type="EC" id="1.3.1.54" evidence="4"/>
<dbReference type="UniPathway" id="UPA00148"/>
<organism evidence="4 5">
    <name type="scientific">Megamonas hypermegale</name>
    <dbReference type="NCBI Taxonomy" id="158847"/>
    <lineage>
        <taxon>Bacteria</taxon>
        <taxon>Bacillati</taxon>
        <taxon>Bacillota</taxon>
        <taxon>Negativicutes</taxon>
        <taxon>Selenomonadales</taxon>
        <taxon>Selenomonadaceae</taxon>
        <taxon>Megamonas</taxon>
    </lineage>
</organism>
<dbReference type="GeneID" id="78507604"/>
<dbReference type="InterPro" id="IPR003723">
    <property type="entry name" value="Precorrin-6x_reduct"/>
</dbReference>
<dbReference type="Pfam" id="PF02571">
    <property type="entry name" value="CbiJ"/>
    <property type="match status" value="1"/>
</dbReference>
<sequence length="255" mass="28839">MIFVASGTQDGRGLVECLLAKDYKIMASVVTNYGKNLLPKHENLIINDHKLDEVAMQECLKEHDIKVFVDATHPYAVNVSQTAMRVCKKLNIPYIRYEREVTPLPDYDKLHIVKTYEEASELAMQLGQNIFLTTGSNRLDLFAGDGKKYNRHIVARVLPAIASLEICERCGILPRDIVALQGPFSEKLNIDLYEKYKADVVVMKNSGTLGGTETKLTAAIKMNLEIVLIDRPRIDYLNMVHDYDSVVDFVKKYEG</sequence>
<protein>
    <submittedName>
        <fullName evidence="4">Precorrin-6A reductase</fullName>
        <ecNumber evidence="4">1.3.1.54</ecNumber>
    </submittedName>
</protein>
<dbReference type="GO" id="GO:0009236">
    <property type="term" value="P:cobalamin biosynthetic process"/>
    <property type="evidence" value="ECO:0007669"/>
    <property type="project" value="UniProtKB-UniPathway"/>
</dbReference>
<dbReference type="PROSITE" id="PS51014">
    <property type="entry name" value="COBK_CBIJ"/>
    <property type="match status" value="1"/>
</dbReference>
<evidence type="ECO:0000256" key="1">
    <source>
        <dbReference type="ARBA" id="ARBA00004953"/>
    </source>
</evidence>
<dbReference type="PANTHER" id="PTHR36925:SF1">
    <property type="entry name" value="COBALT-PRECORRIN-6A REDUCTASE"/>
    <property type="match status" value="1"/>
</dbReference>
<reference evidence="4 5" key="1">
    <citation type="submission" date="2017-06" db="EMBL/GenBank/DDBJ databases">
        <authorList>
            <consortium name="Pathogen Informatics"/>
        </authorList>
    </citation>
    <scope>NUCLEOTIDE SEQUENCE [LARGE SCALE GENOMIC DNA]</scope>
    <source>
        <strain evidence="4 5">NCTC10570</strain>
    </source>
</reference>
<dbReference type="eggNOG" id="COG2099">
    <property type="taxonomic scope" value="Bacteria"/>
</dbReference>
<accession>A0A239U039</accession>